<evidence type="ECO:0000256" key="7">
    <source>
        <dbReference type="ARBA" id="ARBA00048173"/>
    </source>
</evidence>
<evidence type="ECO:0000256" key="4">
    <source>
        <dbReference type="ARBA" id="ARBA00022723"/>
    </source>
</evidence>
<organism evidence="9 10">
    <name type="scientific">Amycolatopsis minnesotensis</name>
    <dbReference type="NCBI Taxonomy" id="337894"/>
    <lineage>
        <taxon>Bacteria</taxon>
        <taxon>Bacillati</taxon>
        <taxon>Actinomycetota</taxon>
        <taxon>Actinomycetes</taxon>
        <taxon>Pseudonocardiales</taxon>
        <taxon>Pseudonocardiaceae</taxon>
        <taxon>Amycolatopsis</taxon>
    </lineage>
</organism>
<dbReference type="EC" id="2.7.7.49" evidence="1"/>
<dbReference type="Proteomes" id="UP001501116">
    <property type="component" value="Unassembled WGS sequence"/>
</dbReference>
<evidence type="ECO:0000256" key="5">
    <source>
        <dbReference type="ARBA" id="ARBA00022842"/>
    </source>
</evidence>
<evidence type="ECO:0000256" key="3">
    <source>
        <dbReference type="ARBA" id="ARBA00022695"/>
    </source>
</evidence>
<dbReference type="InterPro" id="IPR000123">
    <property type="entry name" value="Reverse_transcriptase_msDNA"/>
</dbReference>
<reference evidence="10" key="1">
    <citation type="journal article" date="2019" name="Int. J. Syst. Evol. Microbiol.">
        <title>The Global Catalogue of Microorganisms (GCM) 10K type strain sequencing project: providing services to taxonomists for standard genome sequencing and annotation.</title>
        <authorList>
            <consortium name="The Broad Institute Genomics Platform"/>
            <consortium name="The Broad Institute Genome Sequencing Center for Infectious Disease"/>
            <person name="Wu L."/>
            <person name="Ma J."/>
        </authorList>
    </citation>
    <scope>NUCLEOTIDE SEQUENCE [LARGE SCALE GENOMIC DNA]</scope>
    <source>
        <strain evidence="10">JCM 14545</strain>
    </source>
</reference>
<evidence type="ECO:0000256" key="6">
    <source>
        <dbReference type="ARBA" id="ARBA00022918"/>
    </source>
</evidence>
<evidence type="ECO:0000256" key="1">
    <source>
        <dbReference type="ARBA" id="ARBA00012493"/>
    </source>
</evidence>
<dbReference type="CDD" id="cd03487">
    <property type="entry name" value="RT_Bac_retron_II"/>
    <property type="match status" value="1"/>
</dbReference>
<proteinExistence type="predicted"/>
<accession>A0ABP5BL07</accession>
<name>A0ABP5BL07_9PSEU</name>
<comment type="catalytic activity">
    <reaction evidence="7">
        <text>DNA(n) + a 2'-deoxyribonucleoside 5'-triphosphate = DNA(n+1) + diphosphate</text>
        <dbReference type="Rhea" id="RHEA:22508"/>
        <dbReference type="Rhea" id="RHEA-COMP:17339"/>
        <dbReference type="Rhea" id="RHEA-COMP:17340"/>
        <dbReference type="ChEBI" id="CHEBI:33019"/>
        <dbReference type="ChEBI" id="CHEBI:61560"/>
        <dbReference type="ChEBI" id="CHEBI:173112"/>
        <dbReference type="EC" id="2.7.7.49"/>
    </reaction>
</comment>
<keyword evidence="3" id="KW-0548">Nucleotidyltransferase</keyword>
<keyword evidence="4" id="KW-0479">Metal-binding</keyword>
<sequence>MRFGNAGGEFDPAELRPYAETLASRRAAVALDGPWEPAAVADRLVTTALDIEVAQDLAARLFALCPSRPYGPRQLADLLRALPEPPLARPAEPERPPEAAPREWRWGVPRWETPAALARALDLTVGELDWFADLGGWNRRAPVPVRHYRCRWLPGGRRLVEEPKPRLAELQRRIRRHVLDRIPVHDAAHGFRPGRSPLTCARPHAGRALVVRMDLEGFFAAVSGHRVRRMLCHSGYPDRVAAVVAGLLTTRAPVDVLGEPDRGDPARWRLARNLAAEHLPQGAPSSPAVANALAYGLDRRLAGLAEALGATYTRYADDLAFSGDAELPLHRLLPGVRRIAREEGFRVREDKTGVAAAHQRQRIAGLVVNSAPAVPRAEYDELRALLHNCARTGPAAQNHDGKPDFAAYLLGRIGWASTGSPARAAKLKEMFGRIPW</sequence>
<feature type="domain" description="Reverse transcriptase" evidence="8">
    <location>
        <begin position="141"/>
        <end position="368"/>
    </location>
</feature>
<dbReference type="InterPro" id="IPR000477">
    <property type="entry name" value="RT_dom"/>
</dbReference>
<evidence type="ECO:0000259" key="8">
    <source>
        <dbReference type="PROSITE" id="PS50878"/>
    </source>
</evidence>
<dbReference type="Pfam" id="PF00078">
    <property type="entry name" value="RVT_1"/>
    <property type="match status" value="1"/>
</dbReference>
<comment type="caution">
    <text evidence="9">The sequence shown here is derived from an EMBL/GenBank/DDBJ whole genome shotgun (WGS) entry which is preliminary data.</text>
</comment>
<dbReference type="PANTHER" id="PTHR34047">
    <property type="entry name" value="NUCLEAR INTRON MATURASE 1, MITOCHONDRIAL-RELATED"/>
    <property type="match status" value="1"/>
</dbReference>
<dbReference type="PANTHER" id="PTHR34047:SF7">
    <property type="entry name" value="RNA-DIRECTED DNA POLYMERASE"/>
    <property type="match status" value="1"/>
</dbReference>
<dbReference type="PRINTS" id="PR00866">
    <property type="entry name" value="RNADNAPOLMS"/>
</dbReference>
<dbReference type="PROSITE" id="PS50878">
    <property type="entry name" value="RT_POL"/>
    <property type="match status" value="1"/>
</dbReference>
<dbReference type="InterPro" id="IPR051083">
    <property type="entry name" value="GrpII_Intron_Splice-Mob/Def"/>
</dbReference>
<dbReference type="RefSeq" id="WP_425546395.1">
    <property type="nucleotide sequence ID" value="NZ_BAAANN010000004.1"/>
</dbReference>
<keyword evidence="5" id="KW-0460">Magnesium</keyword>
<protein>
    <recommendedName>
        <fullName evidence="1">RNA-directed DNA polymerase</fullName>
        <ecNumber evidence="1">2.7.7.49</ecNumber>
    </recommendedName>
</protein>
<gene>
    <name evidence="9" type="ORF">GCM10009754_14570</name>
</gene>
<dbReference type="EMBL" id="BAAANN010000004">
    <property type="protein sequence ID" value="GAA1947469.1"/>
    <property type="molecule type" value="Genomic_DNA"/>
</dbReference>
<keyword evidence="10" id="KW-1185">Reference proteome</keyword>
<keyword evidence="6" id="KW-0695">RNA-directed DNA polymerase</keyword>
<evidence type="ECO:0000256" key="2">
    <source>
        <dbReference type="ARBA" id="ARBA00022679"/>
    </source>
</evidence>
<evidence type="ECO:0000313" key="10">
    <source>
        <dbReference type="Proteomes" id="UP001501116"/>
    </source>
</evidence>
<keyword evidence="2" id="KW-0808">Transferase</keyword>
<evidence type="ECO:0000313" key="9">
    <source>
        <dbReference type="EMBL" id="GAA1947469.1"/>
    </source>
</evidence>